<dbReference type="AlphaFoldDB" id="A0A9P6MJW4"/>
<dbReference type="Proteomes" id="UP000749646">
    <property type="component" value="Unassembled WGS sequence"/>
</dbReference>
<gene>
    <name evidence="1" type="ORF">BGZ65_009948</name>
</gene>
<dbReference type="SUPFAM" id="SSF52047">
    <property type="entry name" value="RNI-like"/>
    <property type="match status" value="1"/>
</dbReference>
<evidence type="ECO:0000313" key="1">
    <source>
        <dbReference type="EMBL" id="KAG0005876.1"/>
    </source>
</evidence>
<sequence length="314" mass="35379">MPILNNNPKIEELSVQLISKTVFPKAFWKAIVSSFHSLRTLRIHGAVIVIGTDVENKNHDRSEEEEEEEEDTALDAFLDACLTVEHLDLDFIDFRHGRQLATCPRWTECRVLPNLRHLDFFGRTQLDLEFLSKCLSAPTLQSLRWSTSHKEQYAPGEFTKLVTQRIVEARLAALESLELWDGMPFTDKELAAILDSLANPLKEFSVADSRFGEEALISLLRQPLTSGSHQDLLLLSDNSTKGESPTTTTTTTTTLNPFRQVAHCATLQKLDLSDCQDVTEDMIQQITASCPDLKTFYPPELDCDSSTNAMDCFD</sequence>
<comment type="caution">
    <text evidence="1">The sequence shown here is derived from an EMBL/GenBank/DDBJ whole genome shotgun (WGS) entry which is preliminary data.</text>
</comment>
<proteinExistence type="predicted"/>
<reference evidence="1" key="1">
    <citation type="journal article" date="2020" name="Fungal Divers.">
        <title>Resolving the Mortierellaceae phylogeny through synthesis of multi-gene phylogenetics and phylogenomics.</title>
        <authorList>
            <person name="Vandepol N."/>
            <person name="Liber J."/>
            <person name="Desiro A."/>
            <person name="Na H."/>
            <person name="Kennedy M."/>
            <person name="Barry K."/>
            <person name="Grigoriev I.V."/>
            <person name="Miller A.N."/>
            <person name="O'Donnell K."/>
            <person name="Stajich J.E."/>
            <person name="Bonito G."/>
        </authorList>
    </citation>
    <scope>NUCLEOTIDE SEQUENCE</scope>
    <source>
        <strain evidence="1">MES-2147</strain>
    </source>
</reference>
<evidence type="ECO:0000313" key="2">
    <source>
        <dbReference type="Proteomes" id="UP000749646"/>
    </source>
</evidence>
<dbReference type="EMBL" id="JAAAHW010000158">
    <property type="protein sequence ID" value="KAG0005876.1"/>
    <property type="molecule type" value="Genomic_DNA"/>
</dbReference>
<protein>
    <submittedName>
        <fullName evidence="1">Uncharacterized protein</fullName>
    </submittedName>
</protein>
<organism evidence="1 2">
    <name type="scientific">Modicella reniformis</name>
    <dbReference type="NCBI Taxonomy" id="1440133"/>
    <lineage>
        <taxon>Eukaryota</taxon>
        <taxon>Fungi</taxon>
        <taxon>Fungi incertae sedis</taxon>
        <taxon>Mucoromycota</taxon>
        <taxon>Mortierellomycotina</taxon>
        <taxon>Mortierellomycetes</taxon>
        <taxon>Mortierellales</taxon>
        <taxon>Mortierellaceae</taxon>
        <taxon>Modicella</taxon>
    </lineage>
</organism>
<name>A0A9P6MJW4_9FUNG</name>
<dbReference type="OrthoDB" id="2388980at2759"/>
<dbReference type="Gene3D" id="3.80.10.10">
    <property type="entry name" value="Ribonuclease Inhibitor"/>
    <property type="match status" value="1"/>
</dbReference>
<accession>A0A9P6MJW4</accession>
<keyword evidence="2" id="KW-1185">Reference proteome</keyword>
<dbReference type="InterPro" id="IPR032675">
    <property type="entry name" value="LRR_dom_sf"/>
</dbReference>